<dbReference type="InterPro" id="IPR013083">
    <property type="entry name" value="Znf_RING/FYVE/PHD"/>
</dbReference>
<dbReference type="GO" id="GO:0016567">
    <property type="term" value="P:protein ubiquitination"/>
    <property type="evidence" value="ECO:0007669"/>
    <property type="project" value="InterPro"/>
</dbReference>
<evidence type="ECO:0000256" key="8">
    <source>
        <dbReference type="ARBA" id="ARBA00023288"/>
    </source>
</evidence>
<protein>
    <recommendedName>
        <fullName evidence="9">Vacuolar protein 8</fullName>
        <ecNumber evidence="4">2.3.2.27</ecNumber>
    </recommendedName>
</protein>
<dbReference type="Pfam" id="PF04564">
    <property type="entry name" value="U-box"/>
    <property type="match status" value="1"/>
</dbReference>
<evidence type="ECO:0000256" key="1">
    <source>
        <dbReference type="ARBA" id="ARBA00000900"/>
    </source>
</evidence>
<evidence type="ECO:0000256" key="7">
    <source>
        <dbReference type="ARBA" id="ARBA00023136"/>
    </source>
</evidence>
<dbReference type="GO" id="GO:0061630">
    <property type="term" value="F:ubiquitin protein ligase activity"/>
    <property type="evidence" value="ECO:0007669"/>
    <property type="project" value="UniProtKB-EC"/>
</dbReference>
<evidence type="ECO:0000256" key="10">
    <source>
        <dbReference type="PROSITE-ProRule" id="PRU00259"/>
    </source>
</evidence>
<evidence type="ECO:0000256" key="4">
    <source>
        <dbReference type="ARBA" id="ARBA00012483"/>
    </source>
</evidence>
<keyword evidence="8" id="KW-0449">Lipoprotein</keyword>
<dbReference type="Gene3D" id="1.25.10.10">
    <property type="entry name" value="Leucine-rich Repeat Variant"/>
    <property type="match status" value="2"/>
</dbReference>
<dbReference type="SMART" id="SM00504">
    <property type="entry name" value="Ubox"/>
    <property type="match status" value="1"/>
</dbReference>
<evidence type="ECO:0000256" key="6">
    <source>
        <dbReference type="ARBA" id="ARBA00022737"/>
    </source>
</evidence>
<dbReference type="InterPro" id="IPR016024">
    <property type="entry name" value="ARM-type_fold"/>
</dbReference>
<gene>
    <name evidence="13" type="ORF">WJX74_001095</name>
</gene>
<accession>A0AAW1QUT3</accession>
<keyword evidence="5" id="KW-0926">Vacuole</keyword>
<dbReference type="EMBL" id="JALJOS010000025">
    <property type="protein sequence ID" value="KAK9825220.1"/>
    <property type="molecule type" value="Genomic_DNA"/>
</dbReference>
<feature type="region of interest" description="Disordered" evidence="11">
    <location>
        <begin position="63"/>
        <end position="238"/>
    </location>
</feature>
<feature type="compositionally biased region" description="Pro residues" evidence="11">
    <location>
        <begin position="162"/>
        <end position="176"/>
    </location>
</feature>
<comment type="caution">
    <text evidence="13">The sequence shown here is derived from an EMBL/GenBank/DDBJ whole genome shotgun (WGS) entry which is preliminary data.</text>
</comment>
<keyword evidence="14" id="KW-1185">Reference proteome</keyword>
<dbReference type="PANTHER" id="PTHR47249">
    <property type="entry name" value="VACUOLAR PROTEIN 8"/>
    <property type="match status" value="1"/>
</dbReference>
<feature type="repeat" description="ARM" evidence="10">
    <location>
        <begin position="431"/>
        <end position="471"/>
    </location>
</feature>
<dbReference type="InterPro" id="IPR003613">
    <property type="entry name" value="Ubox_domain"/>
</dbReference>
<feature type="compositionally biased region" description="Low complexity" evidence="11">
    <location>
        <begin position="80"/>
        <end position="94"/>
    </location>
</feature>
<evidence type="ECO:0000256" key="3">
    <source>
        <dbReference type="ARBA" id="ARBA00005462"/>
    </source>
</evidence>
<comment type="subcellular location">
    <subcellularLocation>
        <location evidence="2">Vacuole membrane</location>
        <topology evidence="2">Lipid-anchor</topology>
    </subcellularLocation>
</comment>
<dbReference type="PROSITE" id="PS51698">
    <property type="entry name" value="U_BOX"/>
    <property type="match status" value="1"/>
</dbReference>
<dbReference type="InterPro" id="IPR045156">
    <property type="entry name" value="Vac8"/>
</dbReference>
<keyword evidence="7" id="KW-0472">Membrane</keyword>
<dbReference type="SMART" id="SM00185">
    <property type="entry name" value="ARM"/>
    <property type="match status" value="3"/>
</dbReference>
<dbReference type="Proteomes" id="UP001438707">
    <property type="component" value="Unassembled WGS sequence"/>
</dbReference>
<dbReference type="GO" id="GO:0071562">
    <property type="term" value="P:nucleus-vacuole junction assembly"/>
    <property type="evidence" value="ECO:0007669"/>
    <property type="project" value="InterPro"/>
</dbReference>
<dbReference type="SUPFAM" id="SSF48371">
    <property type="entry name" value="ARM repeat"/>
    <property type="match status" value="1"/>
</dbReference>
<dbReference type="GO" id="GO:0043495">
    <property type="term" value="F:protein-membrane adaptor activity"/>
    <property type="evidence" value="ECO:0007669"/>
    <property type="project" value="InterPro"/>
</dbReference>
<name>A0AAW1QUT3_9CHLO</name>
<feature type="compositionally biased region" description="Polar residues" evidence="11">
    <location>
        <begin position="66"/>
        <end position="79"/>
    </location>
</feature>
<comment type="similarity">
    <text evidence="3">Belongs to the beta-catenin family.</text>
</comment>
<proteinExistence type="inferred from homology"/>
<dbReference type="EC" id="2.3.2.27" evidence="4"/>
<organism evidence="13 14">
    <name type="scientific">Apatococcus lobatus</name>
    <dbReference type="NCBI Taxonomy" id="904363"/>
    <lineage>
        <taxon>Eukaryota</taxon>
        <taxon>Viridiplantae</taxon>
        <taxon>Chlorophyta</taxon>
        <taxon>core chlorophytes</taxon>
        <taxon>Trebouxiophyceae</taxon>
        <taxon>Chlorellales</taxon>
        <taxon>Chlorellaceae</taxon>
        <taxon>Apatococcus</taxon>
    </lineage>
</organism>
<evidence type="ECO:0000313" key="13">
    <source>
        <dbReference type="EMBL" id="KAK9825220.1"/>
    </source>
</evidence>
<dbReference type="SUPFAM" id="SSF57850">
    <property type="entry name" value="RING/U-box"/>
    <property type="match status" value="1"/>
</dbReference>
<sequence>MRSPVTLVESYEVYDKKNLEEWFAQGNNTDPLSGVELTSHETKPNVELRTQIVQWLQGEKVRLAQQRKQAQPTHEPVSQPTAEAESRSSAPSSPAKKETKAGPPAAVPVYPDIRPPGPTSPPISPAYPNFGGPSSAGSGRDDFSPAGFPSGAGSRSHANAPVSPPPYQPSSPPSPPSRRAAEHSQTFHYGGSPPKHSRNSSRALSEPGTPMSLYESLPDDHDGPPVAYPHMVGHDPAPDNLAQVSAVLRRLESPNNDLDGFHKGASYALWQLRELAGDAACREEIVSQGGLAAMIRILQDDRIPDCQAYAASVLKRLCGHKPELCLAMEDLGAIQSLVHLLASPEAGTRAAGAAALAVLGRKAPPTLPHIFNHLCAAGHSNFGIASPIVMLRSSIVEGKAAEEGAAACALHSLTDGMPGQQYKSLLCSGTGVLPALVKTLESQSTAVEYATSRALINLARVPGNQQEIVNALFNQMLGGSRTVDGMERACRLLWELPILPNNAINPGLAATIASSPQLLPALQGLMGMDGSPQARTTATGLVQMLVHEDKRVSNSIQAGPNYDSLRHRIVFDGAVMSTIAGLLEVQGRHSSLIAAHAIANLAAFRSGYDEVPQSRLLGAAPAPAPTPRLALASNPEIASGLAALLAEENVASASAALAALYNLTTTEGSMEALRARLKSQGLLDRLRDRLAMFFNWTNLPQRTKDSARMVLQRLERKDRNVGLHPVYTLLLPPPPLQAVWPSL</sequence>
<dbReference type="InterPro" id="IPR000225">
    <property type="entry name" value="Armadillo"/>
</dbReference>
<dbReference type="Gene3D" id="3.30.40.10">
    <property type="entry name" value="Zinc/RING finger domain, C3HC4 (zinc finger)"/>
    <property type="match status" value="1"/>
</dbReference>
<feature type="compositionally biased region" description="Pro residues" evidence="11">
    <location>
        <begin position="113"/>
        <end position="125"/>
    </location>
</feature>
<evidence type="ECO:0000256" key="2">
    <source>
        <dbReference type="ARBA" id="ARBA00004592"/>
    </source>
</evidence>
<evidence type="ECO:0000256" key="11">
    <source>
        <dbReference type="SAM" id="MobiDB-lite"/>
    </source>
</evidence>
<dbReference type="GO" id="GO:0005774">
    <property type="term" value="C:vacuolar membrane"/>
    <property type="evidence" value="ECO:0007669"/>
    <property type="project" value="UniProtKB-SubCell"/>
</dbReference>
<keyword evidence="6" id="KW-0677">Repeat</keyword>
<reference evidence="13 14" key="1">
    <citation type="journal article" date="2024" name="Nat. Commun.">
        <title>Phylogenomics reveals the evolutionary origins of lichenization in chlorophyte algae.</title>
        <authorList>
            <person name="Puginier C."/>
            <person name="Libourel C."/>
            <person name="Otte J."/>
            <person name="Skaloud P."/>
            <person name="Haon M."/>
            <person name="Grisel S."/>
            <person name="Petersen M."/>
            <person name="Berrin J.G."/>
            <person name="Delaux P.M."/>
            <person name="Dal Grande F."/>
            <person name="Keller J."/>
        </authorList>
    </citation>
    <scope>NUCLEOTIDE SEQUENCE [LARGE SCALE GENOMIC DNA]</scope>
    <source>
        <strain evidence="13 14">SAG 2145</strain>
    </source>
</reference>
<dbReference type="AlphaFoldDB" id="A0AAW1QUT3"/>
<dbReference type="InterPro" id="IPR011989">
    <property type="entry name" value="ARM-like"/>
</dbReference>
<evidence type="ECO:0000313" key="14">
    <source>
        <dbReference type="Proteomes" id="UP001438707"/>
    </source>
</evidence>
<evidence type="ECO:0000256" key="5">
    <source>
        <dbReference type="ARBA" id="ARBA00022554"/>
    </source>
</evidence>
<evidence type="ECO:0000256" key="9">
    <source>
        <dbReference type="ARBA" id="ARBA00026209"/>
    </source>
</evidence>
<comment type="catalytic activity">
    <reaction evidence="1">
        <text>S-ubiquitinyl-[E2 ubiquitin-conjugating enzyme]-L-cysteine + [acceptor protein]-L-lysine = [E2 ubiquitin-conjugating enzyme]-L-cysteine + N(6)-ubiquitinyl-[acceptor protein]-L-lysine.</text>
        <dbReference type="EC" id="2.3.2.27"/>
    </reaction>
</comment>
<feature type="domain" description="U-box" evidence="12">
    <location>
        <begin position="1"/>
        <end position="62"/>
    </location>
</feature>
<evidence type="ECO:0000259" key="12">
    <source>
        <dbReference type="PROSITE" id="PS51698"/>
    </source>
</evidence>
<dbReference type="PROSITE" id="PS50176">
    <property type="entry name" value="ARM_REPEAT"/>
    <property type="match status" value="1"/>
</dbReference>
<dbReference type="PANTHER" id="PTHR47249:SF1">
    <property type="entry name" value="VACUOLAR PROTEIN 8"/>
    <property type="match status" value="1"/>
</dbReference>